<reference evidence="8" key="1">
    <citation type="journal article" date="2023" name="Science">
        <title>Elucidation of the pathway for biosynthesis of saponin adjuvants from the soapbark tree.</title>
        <authorList>
            <person name="Reed J."/>
            <person name="Orme A."/>
            <person name="El-Demerdash A."/>
            <person name="Owen C."/>
            <person name="Martin L.B.B."/>
            <person name="Misra R.C."/>
            <person name="Kikuchi S."/>
            <person name="Rejzek M."/>
            <person name="Martin A.C."/>
            <person name="Harkess A."/>
            <person name="Leebens-Mack J."/>
            <person name="Louveau T."/>
            <person name="Stephenson M.J."/>
            <person name="Osbourn A."/>
        </authorList>
    </citation>
    <scope>NUCLEOTIDE SEQUENCE</scope>
    <source>
        <strain evidence="8">S10</strain>
    </source>
</reference>
<evidence type="ECO:0000256" key="4">
    <source>
        <dbReference type="ARBA" id="ARBA00022679"/>
    </source>
</evidence>
<dbReference type="EMBL" id="JARAOO010000005">
    <property type="protein sequence ID" value="KAJ7967790.1"/>
    <property type="molecule type" value="Genomic_DNA"/>
</dbReference>
<dbReference type="InterPro" id="IPR050409">
    <property type="entry name" value="E3_ubiq-protein_ligase"/>
</dbReference>
<name>A0AAD7M0P4_QUISA</name>
<comment type="pathway">
    <text evidence="2">Protein modification; protein ubiquitination.</text>
</comment>
<dbReference type="GO" id="GO:0005737">
    <property type="term" value="C:cytoplasm"/>
    <property type="evidence" value="ECO:0007669"/>
    <property type="project" value="TreeGrafter"/>
</dbReference>
<sequence>MMMFPEVKEDYEELHEMLIDRSQLLAESFEYIARADQESLHGGLFMEFKNEEATGPGVLREWFFLVCQAIFNPQNALFVACPNDRRRFFPNPASKVDPLHLEYFNFSGRVIALALMHKVQVGVVFDQVFFSQLAGNYISLEDIREADPCLYSSCKQILEMDAEFIDSDALGLTFVREVDELGYRKIVELCPDGKTTVVNSKNREKYVDLLIQHHFVTSISEQLSHFAQGFADILCNSSQQKFFFQSLELEDLDWMLHGSENIICVEDWKAHTEYNGYKETDPQIFWFWEIVGGMSEEQRRVLLFFWTSVKYLPVEGFRGLASRLYIYRSPELLDHLPSSHTCFYRLCFPPYPSMTVMQDRLRIITQEHVGCSFGTW</sequence>
<dbReference type="GO" id="GO:0006511">
    <property type="term" value="P:ubiquitin-dependent protein catabolic process"/>
    <property type="evidence" value="ECO:0007669"/>
    <property type="project" value="TreeGrafter"/>
</dbReference>
<proteinExistence type="predicted"/>
<evidence type="ECO:0000256" key="1">
    <source>
        <dbReference type="ARBA" id="ARBA00000885"/>
    </source>
</evidence>
<dbReference type="AlphaFoldDB" id="A0AAD7M0P4"/>
<evidence type="ECO:0000313" key="9">
    <source>
        <dbReference type="Proteomes" id="UP001163823"/>
    </source>
</evidence>
<protein>
    <recommendedName>
        <fullName evidence="3">HECT-type E3 ubiquitin transferase</fullName>
        <ecNumber evidence="3">2.3.2.26</ecNumber>
    </recommendedName>
</protein>
<dbReference type="GO" id="GO:0000209">
    <property type="term" value="P:protein polyubiquitination"/>
    <property type="evidence" value="ECO:0007669"/>
    <property type="project" value="TreeGrafter"/>
</dbReference>
<evidence type="ECO:0000256" key="6">
    <source>
        <dbReference type="PROSITE-ProRule" id="PRU00104"/>
    </source>
</evidence>
<dbReference type="GO" id="GO:0061630">
    <property type="term" value="F:ubiquitin protein ligase activity"/>
    <property type="evidence" value="ECO:0007669"/>
    <property type="project" value="UniProtKB-EC"/>
</dbReference>
<dbReference type="Gene3D" id="3.30.2160.10">
    <property type="entry name" value="Hect, E3 ligase catalytic domain"/>
    <property type="match status" value="1"/>
</dbReference>
<evidence type="ECO:0000256" key="2">
    <source>
        <dbReference type="ARBA" id="ARBA00004906"/>
    </source>
</evidence>
<keyword evidence="9" id="KW-1185">Reference proteome</keyword>
<dbReference type="SUPFAM" id="SSF56204">
    <property type="entry name" value="Hect, E3 ligase catalytic domain"/>
    <property type="match status" value="1"/>
</dbReference>
<feature type="domain" description="HECT" evidence="7">
    <location>
        <begin position="36"/>
        <end position="376"/>
    </location>
</feature>
<keyword evidence="4" id="KW-0808">Transferase</keyword>
<feature type="active site" description="Glycyl thioester intermediate" evidence="6">
    <location>
        <position position="342"/>
    </location>
</feature>
<dbReference type="FunFam" id="3.30.2410.10:FF:000020">
    <property type="entry name" value="E3 ubiquitin-protein ligase UPL5"/>
    <property type="match status" value="1"/>
</dbReference>
<keyword evidence="5 6" id="KW-0833">Ubl conjugation pathway</keyword>
<dbReference type="PROSITE" id="PS50237">
    <property type="entry name" value="HECT"/>
    <property type="match status" value="1"/>
</dbReference>
<dbReference type="Gene3D" id="3.30.2410.10">
    <property type="entry name" value="Hect, E3 ligase catalytic domain"/>
    <property type="match status" value="1"/>
</dbReference>
<dbReference type="InterPro" id="IPR035983">
    <property type="entry name" value="Hect_E3_ubiquitin_ligase"/>
</dbReference>
<comment type="caution">
    <text evidence="8">The sequence shown here is derived from an EMBL/GenBank/DDBJ whole genome shotgun (WGS) entry which is preliminary data.</text>
</comment>
<gene>
    <name evidence="8" type="ORF">O6P43_012004</name>
</gene>
<comment type="catalytic activity">
    <reaction evidence="1">
        <text>S-ubiquitinyl-[E2 ubiquitin-conjugating enzyme]-L-cysteine + [acceptor protein]-L-lysine = [E2 ubiquitin-conjugating enzyme]-L-cysteine + N(6)-ubiquitinyl-[acceptor protein]-L-lysine.</text>
        <dbReference type="EC" id="2.3.2.26"/>
    </reaction>
</comment>
<evidence type="ECO:0000313" key="8">
    <source>
        <dbReference type="EMBL" id="KAJ7967790.1"/>
    </source>
</evidence>
<evidence type="ECO:0000256" key="5">
    <source>
        <dbReference type="ARBA" id="ARBA00022786"/>
    </source>
</evidence>
<organism evidence="8 9">
    <name type="scientific">Quillaja saponaria</name>
    <name type="common">Soap bark tree</name>
    <dbReference type="NCBI Taxonomy" id="32244"/>
    <lineage>
        <taxon>Eukaryota</taxon>
        <taxon>Viridiplantae</taxon>
        <taxon>Streptophyta</taxon>
        <taxon>Embryophyta</taxon>
        <taxon>Tracheophyta</taxon>
        <taxon>Spermatophyta</taxon>
        <taxon>Magnoliopsida</taxon>
        <taxon>eudicotyledons</taxon>
        <taxon>Gunneridae</taxon>
        <taxon>Pentapetalae</taxon>
        <taxon>rosids</taxon>
        <taxon>fabids</taxon>
        <taxon>Fabales</taxon>
        <taxon>Quillajaceae</taxon>
        <taxon>Quillaja</taxon>
    </lineage>
</organism>
<dbReference type="InterPro" id="IPR000569">
    <property type="entry name" value="HECT_dom"/>
</dbReference>
<dbReference type="Gene3D" id="3.90.1750.10">
    <property type="entry name" value="Hect, E3 ligase catalytic domains"/>
    <property type="match status" value="1"/>
</dbReference>
<dbReference type="PANTHER" id="PTHR11254:SF424">
    <property type="entry name" value="E3 UBIQUITIN-PROTEIN LIGASE UPL5"/>
    <property type="match status" value="1"/>
</dbReference>
<dbReference type="KEGG" id="qsa:O6P43_012004"/>
<evidence type="ECO:0000256" key="3">
    <source>
        <dbReference type="ARBA" id="ARBA00012485"/>
    </source>
</evidence>
<accession>A0AAD7M0P4</accession>
<dbReference type="Pfam" id="PF00632">
    <property type="entry name" value="HECT"/>
    <property type="match status" value="1"/>
</dbReference>
<dbReference type="SMART" id="SM00119">
    <property type="entry name" value="HECTc"/>
    <property type="match status" value="1"/>
</dbReference>
<dbReference type="EC" id="2.3.2.26" evidence="3"/>
<evidence type="ECO:0000259" key="7">
    <source>
        <dbReference type="PROSITE" id="PS50237"/>
    </source>
</evidence>
<dbReference type="FunFam" id="3.30.2160.10:FF:000019">
    <property type="entry name" value="E3 ubiquitin-protein ligase UPL5 isoform A"/>
    <property type="match status" value="1"/>
</dbReference>
<dbReference type="PANTHER" id="PTHR11254">
    <property type="entry name" value="HECT DOMAIN UBIQUITIN-PROTEIN LIGASE"/>
    <property type="match status" value="1"/>
</dbReference>
<dbReference type="Proteomes" id="UP001163823">
    <property type="component" value="Chromosome 5"/>
</dbReference>
<dbReference type="CDD" id="cd00078">
    <property type="entry name" value="HECTc"/>
    <property type="match status" value="1"/>
</dbReference>